<name>A0A0A5GEQ3_9BACI</name>
<evidence type="ECO:0000313" key="2">
    <source>
        <dbReference type="EMBL" id="KGX90464.1"/>
    </source>
</evidence>
<keyword evidence="1" id="KW-0812">Transmembrane</keyword>
<dbReference type="AlphaFoldDB" id="A0A0A5GEQ3"/>
<evidence type="ECO:0008006" key="4">
    <source>
        <dbReference type="Google" id="ProtNLM"/>
    </source>
</evidence>
<proteinExistence type="predicted"/>
<dbReference type="InterPro" id="IPR020138">
    <property type="entry name" value="Uncharacterised_YqzF"/>
</dbReference>
<feature type="transmembrane region" description="Helical" evidence="1">
    <location>
        <begin position="41"/>
        <end position="62"/>
    </location>
</feature>
<evidence type="ECO:0000313" key="3">
    <source>
        <dbReference type="Proteomes" id="UP000030403"/>
    </source>
</evidence>
<evidence type="ECO:0000256" key="1">
    <source>
        <dbReference type="SAM" id="Phobius"/>
    </source>
</evidence>
<organism evidence="2 3">
    <name type="scientific">Pontibacillus marinus BH030004 = DSM 16465</name>
    <dbReference type="NCBI Taxonomy" id="1385511"/>
    <lineage>
        <taxon>Bacteria</taxon>
        <taxon>Bacillati</taxon>
        <taxon>Bacillota</taxon>
        <taxon>Bacilli</taxon>
        <taxon>Bacillales</taxon>
        <taxon>Bacillaceae</taxon>
        <taxon>Pontibacillus</taxon>
    </lineage>
</organism>
<reference evidence="2 3" key="1">
    <citation type="submission" date="2013-08" db="EMBL/GenBank/DDBJ databases">
        <authorList>
            <person name="Huang J."/>
            <person name="Wang G."/>
        </authorList>
    </citation>
    <scope>NUCLEOTIDE SEQUENCE [LARGE SCALE GENOMIC DNA]</scope>
    <source>
        <strain evidence="2 3">BH030004</strain>
    </source>
</reference>
<protein>
    <recommendedName>
        <fullName evidence="4">DUF2627 domain-containing protein</fullName>
    </recommendedName>
</protein>
<keyword evidence="3" id="KW-1185">Reference proteome</keyword>
<sequence>MARLIAIIILFFPGALAVYGIKIMRDTLFGVLNPIFFQLWIQFTAGLIFFGVGLWFIGGFILHRDRKRKKTKGRFENRS</sequence>
<dbReference type="OrthoDB" id="2989757at2"/>
<keyword evidence="1" id="KW-1133">Transmembrane helix</keyword>
<dbReference type="RefSeq" id="WP_027448537.1">
    <property type="nucleotide sequence ID" value="NZ_AVPF01000007.1"/>
</dbReference>
<gene>
    <name evidence="2" type="ORF">N783_16960</name>
</gene>
<dbReference type="EMBL" id="AVPF01000007">
    <property type="protein sequence ID" value="KGX90464.1"/>
    <property type="molecule type" value="Genomic_DNA"/>
</dbReference>
<accession>A0A0A5GEQ3</accession>
<keyword evidence="1" id="KW-0472">Membrane</keyword>
<dbReference type="Pfam" id="PF11118">
    <property type="entry name" value="DUF2627"/>
    <property type="match status" value="1"/>
</dbReference>
<dbReference type="STRING" id="1385511.GCA_000425225_01672"/>
<dbReference type="Proteomes" id="UP000030403">
    <property type="component" value="Unassembled WGS sequence"/>
</dbReference>
<comment type="caution">
    <text evidence="2">The sequence shown here is derived from an EMBL/GenBank/DDBJ whole genome shotgun (WGS) entry which is preliminary data.</text>
</comment>
<dbReference type="eggNOG" id="ENOG5032ZXQ">
    <property type="taxonomic scope" value="Bacteria"/>
</dbReference>